<name>A0ABS4JTK8_9FIRM</name>
<keyword evidence="2 3" id="KW-0238">DNA-binding</keyword>
<dbReference type="SMART" id="SM00862">
    <property type="entry name" value="Trans_reg_C"/>
    <property type="match status" value="1"/>
</dbReference>
<dbReference type="InterPro" id="IPR051677">
    <property type="entry name" value="AfsR-DnrI-RedD_regulator"/>
</dbReference>
<dbReference type="Pfam" id="PF25873">
    <property type="entry name" value="WHD_MalT"/>
    <property type="match status" value="1"/>
</dbReference>
<dbReference type="SUPFAM" id="SSF46894">
    <property type="entry name" value="C-terminal effector domain of the bipartite response regulators"/>
    <property type="match status" value="1"/>
</dbReference>
<dbReference type="InterPro" id="IPR036388">
    <property type="entry name" value="WH-like_DNA-bd_sf"/>
</dbReference>
<dbReference type="RefSeq" id="WP_209465933.1">
    <property type="nucleotide sequence ID" value="NZ_JAGGLG010000007.1"/>
</dbReference>
<dbReference type="InterPro" id="IPR027417">
    <property type="entry name" value="P-loop_NTPase"/>
</dbReference>
<dbReference type="PROSITE" id="PS51755">
    <property type="entry name" value="OMPR_PHOB"/>
    <property type="match status" value="1"/>
</dbReference>
<evidence type="ECO:0000256" key="2">
    <source>
        <dbReference type="ARBA" id="ARBA00023125"/>
    </source>
</evidence>
<dbReference type="PANTHER" id="PTHR35807">
    <property type="entry name" value="TRANSCRIPTIONAL REGULATOR REDD-RELATED"/>
    <property type="match status" value="1"/>
</dbReference>
<sequence length="1080" mass="121197">MFAAEQVLKAKLVPPRLRRHTLVRPRLQERLAEALDVPLTILQAGPGYGKTTALVSFLAEAPCRAVWYTLTPDDLHPFPFLLHLIYALRIAFPEVGGRALQLLQQGEGPNRSWAHVVDALTSDLLTGAQHELLIVLDDFHNVDEGDQVVALVEQFIEHMPHHVHLVLATRRRPPLGGLPRWRALADVVELTEQDLAFTPAEVEALFLDQYGVGLTSEQTAALARRTEGWIIALQLAWQGLRKGSTLQDFWEGRPKNLDTLFNYLAHEVLDRQRPFVRRFLLTTSVLERLQPPVCDLLMGEPGSDRVLQALEENGLFIQAVGDGEFRYHQLFHQFLRTQAQQDREAWRTHHLTAARYYLEAGCAEVAAGHFAEVGEYDLAAGAILKAADGMINAGRVEALGAFLSRLPQETFSRLPELLLRCGDVARLTSRFDDALAYYGQAAEKYGALGDARGRCLALMGEARVYLDTISPGKADDVLAEAQQLVHALTEYERADLMALLAENETNRGRPTDAARFASLAAAGAGARVDDLLEVRALLRTGRLSEAMRALTRLSRQGLAGASRAHREVPLLISYIAALMGDVPLARTGAEEGIRLGQEKRSPFVEGVGLMRRAHALQLNPLAPDEAVAAEYQAAIALMEKINVTRGKAEPLAGLSLFYGHRAGNWAQAEHHGLEAARIARAACDNWFHGYCLLSLGASAAALARPEADGYLRQAEQAFTQTADPYGLTMTRLWQALLAHRRRDRDAFAAALQAALATAQEQDYGFLFTRRTLFGPQDPQVLIPLLHEARQRSIQAAYATRLLAEMKVADPEHHPGYTLRLRTLGTFQAWRGMQEITRREWRREKARQLLQLFITHRGKLLQREQIMELLWPEADPAVAQRDFRVALNSLLTALEPDRPARANPFYIVREGQAYGLNPQSGYWLDADQFERLAAHGLACGEQRQEAQARESLSQAVELYQGDFLAELRYEDWCSEERERLQVLYLRALEWLAQDAARQGLYEKCVRLCDLILATDHTWEEAYRLLMYSHFRLGNRALALRTYERCVQNLQEELGISPMPATARLFERIRRSASHTVRGEER</sequence>
<dbReference type="InterPro" id="IPR011990">
    <property type="entry name" value="TPR-like_helical_dom_sf"/>
</dbReference>
<comment type="similarity">
    <text evidence="1">Belongs to the AfsR/DnrI/RedD regulatory family.</text>
</comment>
<dbReference type="Pfam" id="PF03704">
    <property type="entry name" value="BTAD"/>
    <property type="match status" value="1"/>
</dbReference>
<evidence type="ECO:0000259" key="4">
    <source>
        <dbReference type="PROSITE" id="PS51755"/>
    </source>
</evidence>
<dbReference type="SUPFAM" id="SSF52540">
    <property type="entry name" value="P-loop containing nucleoside triphosphate hydrolases"/>
    <property type="match status" value="1"/>
</dbReference>
<keyword evidence="6" id="KW-1185">Reference proteome</keyword>
<dbReference type="CDD" id="cd15831">
    <property type="entry name" value="BTAD"/>
    <property type="match status" value="1"/>
</dbReference>
<evidence type="ECO:0000256" key="1">
    <source>
        <dbReference type="ARBA" id="ARBA00005820"/>
    </source>
</evidence>
<organism evidence="5 6">
    <name type="scientific">Symbiobacterium terraclitae</name>
    <dbReference type="NCBI Taxonomy" id="557451"/>
    <lineage>
        <taxon>Bacteria</taxon>
        <taxon>Bacillati</taxon>
        <taxon>Bacillota</taxon>
        <taxon>Clostridia</taxon>
        <taxon>Eubacteriales</taxon>
        <taxon>Symbiobacteriaceae</taxon>
        <taxon>Symbiobacterium</taxon>
    </lineage>
</organism>
<dbReference type="InterPro" id="IPR005158">
    <property type="entry name" value="BTAD"/>
</dbReference>
<dbReference type="PANTHER" id="PTHR35807:SF2">
    <property type="entry name" value="TRANSCRIPTIONAL ACTIVATOR DOMAIN"/>
    <property type="match status" value="1"/>
</dbReference>
<dbReference type="InterPro" id="IPR001867">
    <property type="entry name" value="OmpR/PhoB-type_DNA-bd"/>
</dbReference>
<dbReference type="InterPro" id="IPR016032">
    <property type="entry name" value="Sig_transdc_resp-reg_C-effctor"/>
</dbReference>
<dbReference type="SMART" id="SM01043">
    <property type="entry name" value="BTAD"/>
    <property type="match status" value="1"/>
</dbReference>
<gene>
    <name evidence="5" type="ORF">J2Z79_001179</name>
</gene>
<feature type="domain" description="OmpR/PhoB-type" evidence="4">
    <location>
        <begin position="809"/>
        <end position="917"/>
    </location>
</feature>
<dbReference type="GO" id="GO:0003677">
    <property type="term" value="F:DNA binding"/>
    <property type="evidence" value="ECO:0007669"/>
    <property type="project" value="UniProtKB-KW"/>
</dbReference>
<evidence type="ECO:0000256" key="3">
    <source>
        <dbReference type="PROSITE-ProRule" id="PRU01091"/>
    </source>
</evidence>
<dbReference type="InterPro" id="IPR059106">
    <property type="entry name" value="WHD_MalT"/>
</dbReference>
<evidence type="ECO:0000313" key="6">
    <source>
        <dbReference type="Proteomes" id="UP001519289"/>
    </source>
</evidence>
<dbReference type="Gene3D" id="1.10.10.10">
    <property type="entry name" value="Winged helix-like DNA-binding domain superfamily/Winged helix DNA-binding domain"/>
    <property type="match status" value="1"/>
</dbReference>
<evidence type="ECO:0000313" key="5">
    <source>
        <dbReference type="EMBL" id="MBP2017794.1"/>
    </source>
</evidence>
<dbReference type="SUPFAM" id="SSF48452">
    <property type="entry name" value="TPR-like"/>
    <property type="match status" value="1"/>
</dbReference>
<comment type="caution">
    <text evidence="5">The sequence shown here is derived from an EMBL/GenBank/DDBJ whole genome shotgun (WGS) entry which is preliminary data.</text>
</comment>
<accession>A0ABS4JTK8</accession>
<feature type="DNA-binding region" description="OmpR/PhoB-type" evidence="3">
    <location>
        <begin position="809"/>
        <end position="917"/>
    </location>
</feature>
<dbReference type="Proteomes" id="UP001519289">
    <property type="component" value="Unassembled WGS sequence"/>
</dbReference>
<proteinExistence type="inferred from homology"/>
<dbReference type="Gene3D" id="1.25.40.10">
    <property type="entry name" value="Tetratricopeptide repeat domain"/>
    <property type="match status" value="1"/>
</dbReference>
<dbReference type="EMBL" id="JAGGLG010000007">
    <property type="protein sequence ID" value="MBP2017794.1"/>
    <property type="molecule type" value="Genomic_DNA"/>
</dbReference>
<reference evidence="5 6" key="1">
    <citation type="submission" date="2021-03" db="EMBL/GenBank/DDBJ databases">
        <title>Genomic Encyclopedia of Type Strains, Phase IV (KMG-IV): sequencing the most valuable type-strain genomes for metagenomic binning, comparative biology and taxonomic classification.</title>
        <authorList>
            <person name="Goeker M."/>
        </authorList>
    </citation>
    <scope>NUCLEOTIDE SEQUENCE [LARGE SCALE GENOMIC DNA]</scope>
    <source>
        <strain evidence="5 6">DSM 27138</strain>
    </source>
</reference>
<protein>
    <submittedName>
        <fullName evidence="5">DNA-binding SARP family transcriptional activator</fullName>
    </submittedName>
</protein>